<dbReference type="EMBL" id="SHSP01000019">
    <property type="protein sequence ID" value="TCF30232.1"/>
    <property type="molecule type" value="Genomic_DNA"/>
</dbReference>
<evidence type="ECO:0000313" key="15">
    <source>
        <dbReference type="EMBL" id="WDY39945.1"/>
    </source>
</evidence>
<feature type="transmembrane region" description="Helical" evidence="6">
    <location>
        <begin position="114"/>
        <end position="136"/>
    </location>
</feature>
<dbReference type="GO" id="GO:0022857">
    <property type="term" value="F:transmembrane transporter activity"/>
    <property type="evidence" value="ECO:0007669"/>
    <property type="project" value="InterPro"/>
</dbReference>
<reference evidence="16 17" key="1">
    <citation type="journal article" date="2018" name="Sci. Rep.">
        <title>Genomic diversity and distribution of Bifidobacterium longum subsp. longum across the human lifespan.</title>
        <authorList>
            <person name="Odamaki T."/>
            <person name="Bottacini F."/>
            <person name="Kato K."/>
            <person name="Mitsuyama E."/>
            <person name="Yoshida K."/>
            <person name="Horigome A."/>
            <person name="Xiao J.Z."/>
            <person name="van Sinderen D."/>
        </authorList>
    </citation>
    <scope>NUCLEOTIDE SEQUENCE [LARGE SCALE GENOMIC DNA]</scope>
    <source>
        <strain evidence="8 18">MCC10070</strain>
        <strain evidence="9 21">MCC10076</strain>
        <strain evidence="10 16">MCC10083</strain>
        <strain evidence="11 22">MCC10096</strain>
        <strain evidence="12 20">MCC10102</strain>
        <strain evidence="13 19">MCC10113</strain>
        <strain evidence="14 17">MCC10120</strain>
    </source>
</reference>
<dbReference type="Pfam" id="PF07690">
    <property type="entry name" value="MFS_1"/>
    <property type="match status" value="1"/>
</dbReference>
<dbReference type="Proteomes" id="UP000291814">
    <property type="component" value="Unassembled WGS sequence"/>
</dbReference>
<feature type="transmembrane region" description="Helical" evidence="6">
    <location>
        <begin position="20"/>
        <end position="38"/>
    </location>
</feature>
<dbReference type="PANTHER" id="PTHR42718:SF9">
    <property type="entry name" value="MAJOR FACILITATOR SUPERFAMILY MULTIDRUG TRANSPORTER MFSC"/>
    <property type="match status" value="1"/>
</dbReference>
<dbReference type="RefSeq" id="WP_007056968.1">
    <property type="nucleotide sequence ID" value="NZ_BCYI01000024.1"/>
</dbReference>
<accession>A0A4R0V365</accession>
<evidence type="ECO:0000256" key="3">
    <source>
        <dbReference type="ARBA" id="ARBA00022692"/>
    </source>
</evidence>
<keyword evidence="3 6" id="KW-0812">Transmembrane</keyword>
<dbReference type="GO" id="GO:0005886">
    <property type="term" value="C:plasma membrane"/>
    <property type="evidence" value="ECO:0007669"/>
    <property type="project" value="UniProtKB-SubCell"/>
</dbReference>
<dbReference type="SUPFAM" id="SSF103473">
    <property type="entry name" value="MFS general substrate transporter"/>
    <property type="match status" value="1"/>
</dbReference>
<evidence type="ECO:0000313" key="23">
    <source>
        <dbReference type="Proteomes" id="UP001221506"/>
    </source>
</evidence>
<evidence type="ECO:0000313" key="20">
    <source>
        <dbReference type="Proteomes" id="UP000292692"/>
    </source>
</evidence>
<dbReference type="InterPro" id="IPR020846">
    <property type="entry name" value="MFS_dom"/>
</dbReference>
<organism evidence="13 19">
    <name type="scientific">Bifidobacterium longum subsp. longum</name>
    <dbReference type="NCBI Taxonomy" id="1679"/>
    <lineage>
        <taxon>Bacteria</taxon>
        <taxon>Bacillati</taxon>
        <taxon>Actinomycetota</taxon>
        <taxon>Actinomycetes</taxon>
        <taxon>Bifidobacteriales</taxon>
        <taxon>Bifidobacteriaceae</taxon>
        <taxon>Bifidobacterium</taxon>
    </lineage>
</organism>
<evidence type="ECO:0000256" key="1">
    <source>
        <dbReference type="ARBA" id="ARBA00004651"/>
    </source>
</evidence>
<evidence type="ECO:0000256" key="4">
    <source>
        <dbReference type="ARBA" id="ARBA00022989"/>
    </source>
</evidence>
<evidence type="ECO:0000313" key="9">
    <source>
        <dbReference type="EMBL" id="TCE96712.1"/>
    </source>
</evidence>
<dbReference type="EMBL" id="SHRR01000032">
    <property type="protein sequence ID" value="TCE83864.1"/>
    <property type="molecule type" value="Genomic_DNA"/>
</dbReference>
<keyword evidence="4 6" id="KW-1133">Transmembrane helix</keyword>
<dbReference type="Proteomes" id="UP000291226">
    <property type="component" value="Unassembled WGS sequence"/>
</dbReference>
<evidence type="ECO:0000313" key="8">
    <source>
        <dbReference type="EMBL" id="TCE83864.1"/>
    </source>
</evidence>
<dbReference type="AlphaFoldDB" id="A0A4R0V365"/>
<feature type="transmembrane region" description="Helical" evidence="6">
    <location>
        <begin position="88"/>
        <end position="108"/>
    </location>
</feature>
<evidence type="ECO:0000256" key="2">
    <source>
        <dbReference type="ARBA" id="ARBA00022448"/>
    </source>
</evidence>
<dbReference type="EMBL" id="SHSV01000029">
    <property type="protein sequence ID" value="TCF43776.1"/>
    <property type="molecule type" value="Genomic_DNA"/>
</dbReference>
<keyword evidence="5 6" id="KW-0472">Membrane</keyword>
<evidence type="ECO:0000313" key="12">
    <source>
        <dbReference type="EMBL" id="TCF43776.1"/>
    </source>
</evidence>
<dbReference type="InterPro" id="IPR011701">
    <property type="entry name" value="MFS"/>
</dbReference>
<evidence type="ECO:0000313" key="11">
    <source>
        <dbReference type="EMBL" id="TCF30232.1"/>
    </source>
</evidence>
<evidence type="ECO:0000313" key="17">
    <source>
        <dbReference type="Proteomes" id="UP000291713"/>
    </source>
</evidence>
<dbReference type="EMBL" id="SHSD01000038">
    <property type="protein sequence ID" value="TCF08507.1"/>
    <property type="molecule type" value="Genomic_DNA"/>
</dbReference>
<dbReference type="EMBL" id="SHTU01000026">
    <property type="protein sequence ID" value="TCF94410.1"/>
    <property type="molecule type" value="Genomic_DNA"/>
</dbReference>
<evidence type="ECO:0000259" key="7">
    <source>
        <dbReference type="PROSITE" id="PS50850"/>
    </source>
</evidence>
<dbReference type="PANTHER" id="PTHR42718">
    <property type="entry name" value="MAJOR FACILITATOR SUPERFAMILY MULTIDRUG TRANSPORTER MFSC"/>
    <property type="match status" value="1"/>
</dbReference>
<proteinExistence type="predicted"/>
<evidence type="ECO:0000313" key="21">
    <source>
        <dbReference type="Proteomes" id="UP000292751"/>
    </source>
</evidence>
<reference evidence="13" key="2">
    <citation type="submission" date="2019-02" db="EMBL/GenBank/DDBJ databases">
        <authorList>
            <person name="Odamaki T."/>
        </authorList>
    </citation>
    <scope>NUCLEOTIDE SEQUENCE</scope>
    <source>
        <strain evidence="8">MCC10070</strain>
        <strain evidence="9">MCC10076</strain>
        <strain evidence="10">MCC10083</strain>
        <strain evidence="11">MCC10096</strain>
        <strain evidence="12">MCC10102</strain>
        <strain evidence="13">MCC10113</strain>
        <strain evidence="14">MCC10120</strain>
    </source>
</reference>
<dbReference type="Proteomes" id="UP000292692">
    <property type="component" value="Unassembled WGS sequence"/>
</dbReference>
<evidence type="ECO:0000313" key="22">
    <source>
        <dbReference type="Proteomes" id="UP000292932"/>
    </source>
</evidence>
<keyword evidence="2" id="KW-0813">Transport</keyword>
<name>A0A4R0V365_BIFLL</name>
<feature type="domain" description="Major facilitator superfamily (MFS) profile" evidence="7">
    <location>
        <begin position="23"/>
        <end position="168"/>
    </location>
</feature>
<evidence type="ECO:0000256" key="6">
    <source>
        <dbReference type="SAM" id="Phobius"/>
    </source>
</evidence>
<dbReference type="Proteomes" id="UP000292478">
    <property type="component" value="Unassembled WGS sequence"/>
</dbReference>
<dbReference type="Proteomes" id="UP000292751">
    <property type="component" value="Unassembled WGS sequence"/>
</dbReference>
<dbReference type="Gene3D" id="1.20.1720.10">
    <property type="entry name" value="Multidrug resistance protein D"/>
    <property type="match status" value="1"/>
</dbReference>
<dbReference type="Proteomes" id="UP001221506">
    <property type="component" value="Chromosome"/>
</dbReference>
<dbReference type="InterPro" id="IPR036259">
    <property type="entry name" value="MFS_trans_sf"/>
</dbReference>
<dbReference type="EMBL" id="SHTC01000025">
    <property type="protein sequence ID" value="TCF57100.1"/>
    <property type="molecule type" value="Genomic_DNA"/>
</dbReference>
<evidence type="ECO:0000313" key="18">
    <source>
        <dbReference type="Proteomes" id="UP000291814"/>
    </source>
</evidence>
<dbReference type="EMBL" id="CP118598">
    <property type="protein sequence ID" value="WDY39945.1"/>
    <property type="molecule type" value="Genomic_DNA"/>
</dbReference>
<evidence type="ECO:0000313" key="16">
    <source>
        <dbReference type="Proteomes" id="UP000291226"/>
    </source>
</evidence>
<evidence type="ECO:0000313" key="13">
    <source>
        <dbReference type="EMBL" id="TCF57100.1"/>
    </source>
</evidence>
<feature type="transmembrane region" description="Helical" evidence="6">
    <location>
        <begin position="58"/>
        <end position="81"/>
    </location>
</feature>
<protein>
    <submittedName>
        <fullName evidence="15">MFS transporter</fullName>
    </submittedName>
    <submittedName>
        <fullName evidence="13">Multidrug resistance protein B</fullName>
    </submittedName>
</protein>
<dbReference type="EMBL" id="SHRX01000028">
    <property type="protein sequence ID" value="TCE96712.1"/>
    <property type="molecule type" value="Genomic_DNA"/>
</dbReference>
<evidence type="ECO:0000313" key="19">
    <source>
        <dbReference type="Proteomes" id="UP000292478"/>
    </source>
</evidence>
<sequence>MTDSATQLPHGGKQPFSGKLVIAVVSLAILTFLGILSETSLNIAYSTLMEEFSIGASVVQWLTTGYLLLLSVSISSSPFMVRKFATKTLFIMAVVIFAAGTLLGALAVNFPMLLAARLVMSLGTGISLSLITSIILEKRRLNSAARCSASSVWSPALHRPSARYSAAC</sequence>
<evidence type="ECO:0000313" key="14">
    <source>
        <dbReference type="EMBL" id="TCF94410.1"/>
    </source>
</evidence>
<dbReference type="Proteomes" id="UP000291713">
    <property type="component" value="Unassembled WGS sequence"/>
</dbReference>
<reference evidence="15 23" key="3">
    <citation type="submission" date="2023-02" db="EMBL/GenBank/DDBJ databases">
        <authorList>
            <person name="Pan L."/>
        </authorList>
    </citation>
    <scope>NUCLEOTIDE SEQUENCE [LARGE SCALE GENOMIC DNA]</scope>
    <source>
        <strain evidence="15 23">F2</strain>
    </source>
</reference>
<dbReference type="PROSITE" id="PS50850">
    <property type="entry name" value="MFS"/>
    <property type="match status" value="1"/>
</dbReference>
<dbReference type="Proteomes" id="UP000292932">
    <property type="component" value="Unassembled WGS sequence"/>
</dbReference>
<comment type="subcellular location">
    <subcellularLocation>
        <location evidence="1">Cell membrane</location>
        <topology evidence="1">Multi-pass membrane protein</topology>
    </subcellularLocation>
</comment>
<gene>
    <name evidence="8" type="ORF">MCC10070_1841</name>
    <name evidence="9" type="ORF">MCC10076_1753</name>
    <name evidence="10" type="ORF">MCC10083_1652</name>
    <name evidence="11" type="ORF">MCC10096_1826</name>
    <name evidence="12" type="ORF">MCC10102_1657</name>
    <name evidence="13" type="ORF">MCC10113_1672</name>
    <name evidence="14" type="ORF">MCC10120_1693</name>
    <name evidence="15" type="ORF">PWA56_08610</name>
</gene>
<evidence type="ECO:0000313" key="10">
    <source>
        <dbReference type="EMBL" id="TCF08507.1"/>
    </source>
</evidence>
<evidence type="ECO:0000256" key="5">
    <source>
        <dbReference type="ARBA" id="ARBA00023136"/>
    </source>
</evidence>